<comment type="subcellular location">
    <subcellularLocation>
        <location evidence="4 14">Cytoplasm</location>
    </subcellularLocation>
</comment>
<evidence type="ECO:0000256" key="12">
    <source>
        <dbReference type="ARBA" id="ARBA00022801"/>
    </source>
</evidence>
<dbReference type="PROSITE" id="PS51975">
    <property type="entry name" value="RNASE_H_2"/>
    <property type="match status" value="1"/>
</dbReference>
<feature type="binding site" evidence="14 15">
    <location>
        <position position="21"/>
    </location>
    <ligand>
        <name>a divalent metal cation</name>
        <dbReference type="ChEBI" id="CHEBI:60240"/>
    </ligand>
</feature>
<dbReference type="STRING" id="446470.Snas_2189"/>
<accession>D3Q214</accession>
<evidence type="ECO:0000256" key="11">
    <source>
        <dbReference type="ARBA" id="ARBA00022759"/>
    </source>
</evidence>
<dbReference type="EC" id="3.1.26.4" evidence="6 14"/>
<dbReference type="NCBIfam" id="NF000598">
    <property type="entry name" value="PRK00015.2-2"/>
    <property type="match status" value="1"/>
</dbReference>
<dbReference type="Proteomes" id="UP000000844">
    <property type="component" value="Chromosome"/>
</dbReference>
<dbReference type="HOGENOM" id="CLU_036532_1_0_11"/>
<comment type="function">
    <text evidence="3 14 16">Endonuclease that specifically degrades the RNA of RNA-DNA hybrids.</text>
</comment>
<dbReference type="AlphaFoldDB" id="D3Q214"/>
<dbReference type="HAMAP" id="MF_00052_B">
    <property type="entry name" value="RNase_HII_B"/>
    <property type="match status" value="1"/>
</dbReference>
<organism evidence="18 19">
    <name type="scientific">Stackebrandtia nassauensis (strain DSM 44728 / CIP 108903 / NRRL B-16338 / NBRC 102104 / LLR-40K-21)</name>
    <dbReference type="NCBI Taxonomy" id="446470"/>
    <lineage>
        <taxon>Bacteria</taxon>
        <taxon>Bacillati</taxon>
        <taxon>Actinomycetota</taxon>
        <taxon>Actinomycetes</taxon>
        <taxon>Glycomycetales</taxon>
        <taxon>Glycomycetaceae</taxon>
        <taxon>Stackebrandtia</taxon>
    </lineage>
</organism>
<dbReference type="SUPFAM" id="SSF53098">
    <property type="entry name" value="Ribonuclease H-like"/>
    <property type="match status" value="1"/>
</dbReference>
<dbReference type="GO" id="GO:0006298">
    <property type="term" value="P:mismatch repair"/>
    <property type="evidence" value="ECO:0007669"/>
    <property type="project" value="TreeGrafter"/>
</dbReference>
<dbReference type="GO" id="GO:0030145">
    <property type="term" value="F:manganese ion binding"/>
    <property type="evidence" value="ECO:0007669"/>
    <property type="project" value="UniProtKB-UniRule"/>
</dbReference>
<evidence type="ECO:0000313" key="19">
    <source>
        <dbReference type="Proteomes" id="UP000000844"/>
    </source>
</evidence>
<evidence type="ECO:0000256" key="7">
    <source>
        <dbReference type="ARBA" id="ARBA00019179"/>
    </source>
</evidence>
<evidence type="ECO:0000256" key="8">
    <source>
        <dbReference type="ARBA" id="ARBA00022490"/>
    </source>
</evidence>
<comment type="cofactor">
    <cofactor evidence="14 15">
        <name>Mn(2+)</name>
        <dbReference type="ChEBI" id="CHEBI:29035"/>
    </cofactor>
    <cofactor evidence="14 15">
        <name>Mg(2+)</name>
        <dbReference type="ChEBI" id="CHEBI:18420"/>
    </cofactor>
    <text evidence="14 15">Manganese or magnesium. Binds 1 divalent metal ion per monomer in the absence of substrate. May bind a second metal ion after substrate binding.</text>
</comment>
<evidence type="ECO:0000256" key="6">
    <source>
        <dbReference type="ARBA" id="ARBA00012180"/>
    </source>
</evidence>
<evidence type="ECO:0000256" key="14">
    <source>
        <dbReference type="HAMAP-Rule" id="MF_00052"/>
    </source>
</evidence>
<dbReference type="PANTHER" id="PTHR10954:SF18">
    <property type="entry name" value="RIBONUCLEASE HII"/>
    <property type="match status" value="1"/>
</dbReference>
<keyword evidence="12 14" id="KW-0378">Hydrolase</keyword>
<gene>
    <name evidence="14" type="primary">rnhB</name>
    <name evidence="18" type="ordered locus">Snas_2189</name>
</gene>
<evidence type="ECO:0000256" key="2">
    <source>
        <dbReference type="ARBA" id="ARBA00001946"/>
    </source>
</evidence>
<keyword evidence="9 14" id="KW-0540">Nuclease</keyword>
<comment type="catalytic activity">
    <reaction evidence="1 14 15 16">
        <text>Endonucleolytic cleavage to 5'-phosphomonoester.</text>
        <dbReference type="EC" id="3.1.26.4"/>
    </reaction>
</comment>
<evidence type="ECO:0000256" key="3">
    <source>
        <dbReference type="ARBA" id="ARBA00004065"/>
    </source>
</evidence>
<dbReference type="InterPro" id="IPR012337">
    <property type="entry name" value="RNaseH-like_sf"/>
</dbReference>
<name>D3Q214_STANL</name>
<dbReference type="GO" id="GO:0043137">
    <property type="term" value="P:DNA replication, removal of RNA primer"/>
    <property type="evidence" value="ECO:0007669"/>
    <property type="project" value="TreeGrafter"/>
</dbReference>
<evidence type="ECO:0000313" key="18">
    <source>
        <dbReference type="EMBL" id="ADD41881.1"/>
    </source>
</evidence>
<dbReference type="InterPro" id="IPR024567">
    <property type="entry name" value="RNase_HII/HIII_dom"/>
</dbReference>
<evidence type="ECO:0000256" key="16">
    <source>
        <dbReference type="RuleBase" id="RU003515"/>
    </source>
</evidence>
<keyword evidence="19" id="KW-1185">Reference proteome</keyword>
<dbReference type="EMBL" id="CP001778">
    <property type="protein sequence ID" value="ADD41881.1"/>
    <property type="molecule type" value="Genomic_DNA"/>
</dbReference>
<evidence type="ECO:0000256" key="9">
    <source>
        <dbReference type="ARBA" id="ARBA00022722"/>
    </source>
</evidence>
<dbReference type="InterPro" id="IPR001352">
    <property type="entry name" value="RNase_HII/HIII"/>
</dbReference>
<keyword evidence="11 14" id="KW-0255">Endonuclease</keyword>
<comment type="cofactor">
    <cofactor evidence="2">
        <name>Mg(2+)</name>
        <dbReference type="ChEBI" id="CHEBI:18420"/>
    </cofactor>
</comment>
<dbReference type="InterPro" id="IPR022898">
    <property type="entry name" value="RNase_HII"/>
</dbReference>
<dbReference type="FunFam" id="3.30.420.10:FF:000113">
    <property type="entry name" value="Ribonuclease HII"/>
    <property type="match status" value="1"/>
</dbReference>
<dbReference type="InterPro" id="IPR036397">
    <property type="entry name" value="RNaseH_sf"/>
</dbReference>
<dbReference type="GO" id="GO:0005737">
    <property type="term" value="C:cytoplasm"/>
    <property type="evidence" value="ECO:0007669"/>
    <property type="project" value="UniProtKB-SubCell"/>
</dbReference>
<evidence type="ECO:0000256" key="10">
    <source>
        <dbReference type="ARBA" id="ARBA00022723"/>
    </source>
</evidence>
<reference evidence="18 19" key="1">
    <citation type="journal article" date="2009" name="Stand. Genomic Sci.">
        <title>Complete genome sequence of Stackebrandtia nassauensis type strain (LLR-40K-21).</title>
        <authorList>
            <person name="Munk C."/>
            <person name="Lapidus A."/>
            <person name="Copeland A."/>
            <person name="Jando M."/>
            <person name="Mayilraj S."/>
            <person name="Glavina Del Rio T."/>
            <person name="Nolan M."/>
            <person name="Chen F."/>
            <person name="Lucas S."/>
            <person name="Tice H."/>
            <person name="Cheng J.F."/>
            <person name="Han C."/>
            <person name="Detter J.C."/>
            <person name="Bruce D."/>
            <person name="Goodwin L."/>
            <person name="Chain P."/>
            <person name="Pitluck S."/>
            <person name="Goker M."/>
            <person name="Ovchinikova G."/>
            <person name="Pati A."/>
            <person name="Ivanova N."/>
            <person name="Mavromatis K."/>
            <person name="Chen A."/>
            <person name="Palaniappan K."/>
            <person name="Land M."/>
            <person name="Hauser L."/>
            <person name="Chang Y.J."/>
            <person name="Jeffries C.D."/>
            <person name="Bristow J."/>
            <person name="Eisen J.A."/>
            <person name="Markowitz V."/>
            <person name="Hugenholtz P."/>
            <person name="Kyrpides N.C."/>
            <person name="Klenk H.P."/>
        </authorList>
    </citation>
    <scope>NUCLEOTIDE SEQUENCE [LARGE SCALE GENOMIC DNA]</scope>
    <source>
        <strain evidence="19">DSM 44728 / CIP 108903 / NRRL B-16338 / NBRC 102104 / LLR-40K-21</strain>
    </source>
</reference>
<feature type="binding site" evidence="14 15">
    <location>
        <position position="20"/>
    </location>
    <ligand>
        <name>a divalent metal cation</name>
        <dbReference type="ChEBI" id="CHEBI:60240"/>
    </ligand>
</feature>
<dbReference type="GO" id="GO:0003723">
    <property type="term" value="F:RNA binding"/>
    <property type="evidence" value="ECO:0007669"/>
    <property type="project" value="UniProtKB-UniRule"/>
</dbReference>
<evidence type="ECO:0000256" key="1">
    <source>
        <dbReference type="ARBA" id="ARBA00000077"/>
    </source>
</evidence>
<dbReference type="CDD" id="cd07182">
    <property type="entry name" value="RNase_HII_bacteria_HII_like"/>
    <property type="match status" value="1"/>
</dbReference>
<dbReference type="Gene3D" id="3.30.420.10">
    <property type="entry name" value="Ribonuclease H-like superfamily/Ribonuclease H"/>
    <property type="match status" value="1"/>
</dbReference>
<evidence type="ECO:0000256" key="15">
    <source>
        <dbReference type="PROSITE-ProRule" id="PRU01319"/>
    </source>
</evidence>
<dbReference type="GO" id="GO:0032299">
    <property type="term" value="C:ribonuclease H2 complex"/>
    <property type="evidence" value="ECO:0007669"/>
    <property type="project" value="TreeGrafter"/>
</dbReference>
<sequence length="211" mass="22034">MYVLENALRRRGFTLVAGADEAGRGACAGPLVVAAAILPDGARGQIAGLTDSKLLTERAREDIYAQVVDRAVAHAIVVISPAEVDRLGVGASNLSGMRRALARLDPMPAYALTDGFPVPGLPVPGLGVWKGDRVAACVAAASVLAKVTRDRIMTELEQNHPGYGFAEHKGYGTAAHTHALRTLGPCPQHRLSYANVVEAVSGNPRVAQAAN</sequence>
<dbReference type="eggNOG" id="COG0164">
    <property type="taxonomic scope" value="Bacteria"/>
</dbReference>
<evidence type="ECO:0000259" key="17">
    <source>
        <dbReference type="PROSITE" id="PS51975"/>
    </source>
</evidence>
<feature type="domain" description="RNase H type-2" evidence="17">
    <location>
        <begin position="14"/>
        <end position="205"/>
    </location>
</feature>
<keyword evidence="8 14" id="KW-0963">Cytoplasm</keyword>
<evidence type="ECO:0000256" key="4">
    <source>
        <dbReference type="ARBA" id="ARBA00004496"/>
    </source>
</evidence>
<comment type="similarity">
    <text evidence="5 14 16">Belongs to the RNase HII family.</text>
</comment>
<proteinExistence type="inferred from homology"/>
<keyword evidence="10 14" id="KW-0479">Metal-binding</keyword>
<protein>
    <recommendedName>
        <fullName evidence="7 14">Ribonuclease HII</fullName>
        <shortName evidence="14">RNase HII</shortName>
        <ecNumber evidence="6 14">3.1.26.4</ecNumber>
    </recommendedName>
</protein>
<dbReference type="PANTHER" id="PTHR10954">
    <property type="entry name" value="RIBONUCLEASE H2 SUBUNIT A"/>
    <property type="match status" value="1"/>
</dbReference>
<evidence type="ECO:0000256" key="13">
    <source>
        <dbReference type="ARBA" id="ARBA00023211"/>
    </source>
</evidence>
<dbReference type="Pfam" id="PF01351">
    <property type="entry name" value="RNase_HII"/>
    <property type="match status" value="1"/>
</dbReference>
<dbReference type="GO" id="GO:0004523">
    <property type="term" value="F:RNA-DNA hybrid ribonuclease activity"/>
    <property type="evidence" value="ECO:0007669"/>
    <property type="project" value="UniProtKB-UniRule"/>
</dbReference>
<feature type="binding site" evidence="14 15">
    <location>
        <position position="114"/>
    </location>
    <ligand>
        <name>a divalent metal cation</name>
        <dbReference type="ChEBI" id="CHEBI:60240"/>
    </ligand>
</feature>
<dbReference type="NCBIfam" id="NF000595">
    <property type="entry name" value="PRK00015.1-3"/>
    <property type="match status" value="1"/>
</dbReference>
<evidence type="ECO:0000256" key="5">
    <source>
        <dbReference type="ARBA" id="ARBA00007383"/>
    </source>
</evidence>
<dbReference type="KEGG" id="sna:Snas_2189"/>
<keyword evidence="13 14" id="KW-0464">Manganese</keyword>